<sequence length="267" mass="30891">MVLVSVDEINLQRLLDRTKRLCRENSADNIWKLKAAIVELETIFSRLQDDRNLDTDLLMQYGRDVHQIRILVEAQQKKTPVERLRWIELIPSAFPTSVISNDDFMAEPTQSNLLIDRQLSSQSTTDSGSISVDMLKAKNKSVYIADLRKQLLGGTQREIRESGEDVLHTEEMKQEELAEELRAMAILMKQTYSTAGDVIKQDNVTLTRLQDTAELNRTKLETESRRLEEHAYRSWCDCMYLIGIFVIVASFIAMVLVMRVFSKKYYH</sequence>
<evidence type="ECO:0000313" key="15">
    <source>
        <dbReference type="WBParaSite" id="ASIM_0001642501-mRNA-1"/>
    </source>
</evidence>
<keyword evidence="6" id="KW-0256">Endoplasmic reticulum</keyword>
<dbReference type="Pfam" id="PF09753">
    <property type="entry name" value="Use1"/>
    <property type="match status" value="1"/>
</dbReference>
<dbReference type="GO" id="GO:0005789">
    <property type="term" value="C:endoplasmic reticulum membrane"/>
    <property type="evidence" value="ECO:0007669"/>
    <property type="project" value="UniProtKB-SubCell"/>
</dbReference>
<dbReference type="PANTHER" id="PTHR13050">
    <property type="entry name" value="USE1-LIKE PROTEIN"/>
    <property type="match status" value="1"/>
</dbReference>
<protein>
    <recommendedName>
        <fullName evidence="3">Vesicle transport protein USE1</fullName>
    </recommendedName>
    <alternativeName>
        <fullName evidence="11">USE1-like protein</fullName>
    </alternativeName>
</protein>
<evidence type="ECO:0000256" key="6">
    <source>
        <dbReference type="ARBA" id="ARBA00022824"/>
    </source>
</evidence>
<keyword evidence="9 12" id="KW-1133">Transmembrane helix</keyword>
<dbReference type="Proteomes" id="UP000267096">
    <property type="component" value="Unassembled WGS sequence"/>
</dbReference>
<evidence type="ECO:0000256" key="9">
    <source>
        <dbReference type="ARBA" id="ARBA00022989"/>
    </source>
</evidence>
<organism evidence="15">
    <name type="scientific">Anisakis simplex</name>
    <name type="common">Herring worm</name>
    <dbReference type="NCBI Taxonomy" id="6269"/>
    <lineage>
        <taxon>Eukaryota</taxon>
        <taxon>Metazoa</taxon>
        <taxon>Ecdysozoa</taxon>
        <taxon>Nematoda</taxon>
        <taxon>Chromadorea</taxon>
        <taxon>Rhabditida</taxon>
        <taxon>Spirurina</taxon>
        <taxon>Ascaridomorpha</taxon>
        <taxon>Ascaridoidea</taxon>
        <taxon>Anisakidae</taxon>
        <taxon>Anisakis</taxon>
        <taxon>Anisakis simplex complex</taxon>
    </lineage>
</organism>
<keyword evidence="4" id="KW-0813">Transport</keyword>
<dbReference type="GO" id="GO:0015031">
    <property type="term" value="P:protein transport"/>
    <property type="evidence" value="ECO:0007669"/>
    <property type="project" value="UniProtKB-KW"/>
</dbReference>
<evidence type="ECO:0000256" key="2">
    <source>
        <dbReference type="ARBA" id="ARBA00007891"/>
    </source>
</evidence>
<evidence type="ECO:0000256" key="1">
    <source>
        <dbReference type="ARBA" id="ARBA00004163"/>
    </source>
</evidence>
<dbReference type="OrthoDB" id="4506189at2759"/>
<reference evidence="13 14" key="2">
    <citation type="submission" date="2018-11" db="EMBL/GenBank/DDBJ databases">
        <authorList>
            <consortium name="Pathogen Informatics"/>
        </authorList>
    </citation>
    <scope>NUCLEOTIDE SEQUENCE [LARGE SCALE GENOMIC DNA]</scope>
</reference>
<keyword evidence="14" id="KW-1185">Reference proteome</keyword>
<evidence type="ECO:0000313" key="13">
    <source>
        <dbReference type="EMBL" id="VDK56147.1"/>
    </source>
</evidence>
<keyword evidence="8" id="KW-0653">Protein transport</keyword>
<evidence type="ECO:0000256" key="10">
    <source>
        <dbReference type="ARBA" id="ARBA00023136"/>
    </source>
</evidence>
<evidence type="ECO:0000256" key="4">
    <source>
        <dbReference type="ARBA" id="ARBA00022448"/>
    </source>
</evidence>
<evidence type="ECO:0000256" key="8">
    <source>
        <dbReference type="ARBA" id="ARBA00022927"/>
    </source>
</evidence>
<evidence type="ECO:0000256" key="12">
    <source>
        <dbReference type="SAM" id="Phobius"/>
    </source>
</evidence>
<keyword evidence="10 12" id="KW-0472">Membrane</keyword>
<dbReference type="PANTHER" id="PTHR13050:SF7">
    <property type="entry name" value="VESICLE TRANSPORT PROTEIN USE1"/>
    <property type="match status" value="1"/>
</dbReference>
<accession>A0A0M3K634</accession>
<dbReference type="InterPro" id="IPR019150">
    <property type="entry name" value="Vesicle_transport_protein_Use1"/>
</dbReference>
<keyword evidence="7" id="KW-0931">ER-Golgi transport</keyword>
<reference evidence="15" key="1">
    <citation type="submission" date="2017-02" db="UniProtKB">
        <authorList>
            <consortium name="WormBaseParasite"/>
        </authorList>
    </citation>
    <scope>IDENTIFICATION</scope>
</reference>
<evidence type="ECO:0000313" key="14">
    <source>
        <dbReference type="Proteomes" id="UP000267096"/>
    </source>
</evidence>
<dbReference type="AlphaFoldDB" id="A0A0M3K634"/>
<feature type="transmembrane region" description="Helical" evidence="12">
    <location>
        <begin position="239"/>
        <end position="261"/>
    </location>
</feature>
<evidence type="ECO:0000256" key="5">
    <source>
        <dbReference type="ARBA" id="ARBA00022692"/>
    </source>
</evidence>
<dbReference type="GO" id="GO:0006890">
    <property type="term" value="P:retrograde vesicle-mediated transport, Golgi to endoplasmic reticulum"/>
    <property type="evidence" value="ECO:0007669"/>
    <property type="project" value="TreeGrafter"/>
</dbReference>
<comment type="similarity">
    <text evidence="2">Belongs to the USE1 family.</text>
</comment>
<proteinExistence type="inferred from homology"/>
<evidence type="ECO:0000256" key="11">
    <source>
        <dbReference type="ARBA" id="ARBA00032711"/>
    </source>
</evidence>
<dbReference type="WBParaSite" id="ASIM_0001642501-mRNA-1">
    <property type="protein sequence ID" value="ASIM_0001642501-mRNA-1"/>
    <property type="gene ID" value="ASIM_0001642501"/>
</dbReference>
<comment type="subcellular location">
    <subcellularLocation>
        <location evidence="1">Endoplasmic reticulum membrane</location>
        <topology evidence="1">Single-pass type IV membrane protein</topology>
    </subcellularLocation>
</comment>
<dbReference type="GO" id="GO:0005484">
    <property type="term" value="F:SNAP receptor activity"/>
    <property type="evidence" value="ECO:0007669"/>
    <property type="project" value="TreeGrafter"/>
</dbReference>
<gene>
    <name evidence="13" type="ORF">ASIM_LOCUS15832</name>
</gene>
<dbReference type="GO" id="GO:0031201">
    <property type="term" value="C:SNARE complex"/>
    <property type="evidence" value="ECO:0007669"/>
    <property type="project" value="TreeGrafter"/>
</dbReference>
<keyword evidence="5 12" id="KW-0812">Transmembrane</keyword>
<evidence type="ECO:0000256" key="3">
    <source>
        <dbReference type="ARBA" id="ARBA00015843"/>
    </source>
</evidence>
<dbReference type="EMBL" id="UYRR01032596">
    <property type="protein sequence ID" value="VDK56147.1"/>
    <property type="molecule type" value="Genomic_DNA"/>
</dbReference>
<name>A0A0M3K634_ANISI</name>
<evidence type="ECO:0000256" key="7">
    <source>
        <dbReference type="ARBA" id="ARBA00022892"/>
    </source>
</evidence>